<evidence type="ECO:0000313" key="1">
    <source>
        <dbReference type="EMBL" id="QJA81634.1"/>
    </source>
</evidence>
<dbReference type="EMBL" id="MT142465">
    <property type="protein sequence ID" value="QJA81634.1"/>
    <property type="molecule type" value="Genomic_DNA"/>
</dbReference>
<proteinExistence type="predicted"/>
<dbReference type="AlphaFoldDB" id="A0A6M3KJ49"/>
<reference evidence="1" key="1">
    <citation type="submission" date="2020-03" db="EMBL/GenBank/DDBJ databases">
        <title>The deep terrestrial virosphere.</title>
        <authorList>
            <person name="Holmfeldt K."/>
            <person name="Nilsson E."/>
            <person name="Simone D."/>
            <person name="Lopez-Fernandez M."/>
            <person name="Wu X."/>
            <person name="de Brujin I."/>
            <person name="Lundin D."/>
            <person name="Andersson A."/>
            <person name="Bertilsson S."/>
            <person name="Dopson M."/>
        </authorList>
    </citation>
    <scope>NUCLEOTIDE SEQUENCE</scope>
    <source>
        <strain evidence="1">MM415A00504</strain>
        <strain evidence="2">MM415B04696</strain>
    </source>
</reference>
<evidence type="ECO:0000313" key="2">
    <source>
        <dbReference type="EMBL" id="QJA92402.1"/>
    </source>
</evidence>
<dbReference type="EMBL" id="MT143064">
    <property type="protein sequence ID" value="QJA92402.1"/>
    <property type="molecule type" value="Genomic_DNA"/>
</dbReference>
<name>A0A6M3KJ49_9ZZZZ</name>
<protein>
    <submittedName>
        <fullName evidence="1">Uncharacterized protein</fullName>
    </submittedName>
</protein>
<gene>
    <name evidence="1" type="ORF">MM415A00504_0034</name>
    <name evidence="2" type="ORF">MM415B04696_0005</name>
</gene>
<accession>A0A6M3KJ49</accession>
<sequence>MHVSLQHPHEVAVYSVIGQGHTFCILSIRETCPASEVPSRVDVYLSAEQLEMLATGLAGAIDGDAHLSIDNTVVWSATPTRTDTRILERS</sequence>
<organism evidence="1">
    <name type="scientific">viral metagenome</name>
    <dbReference type="NCBI Taxonomy" id="1070528"/>
    <lineage>
        <taxon>unclassified sequences</taxon>
        <taxon>metagenomes</taxon>
        <taxon>organismal metagenomes</taxon>
    </lineage>
</organism>